<evidence type="ECO:0000313" key="3">
    <source>
        <dbReference type="EnsemblPlants" id="QL05p070403:mrna"/>
    </source>
</evidence>
<dbReference type="FunCoup" id="A0A7N2LU69">
    <property type="interactions" value="3"/>
</dbReference>
<evidence type="ECO:0000313" key="4">
    <source>
        <dbReference type="Proteomes" id="UP000594261"/>
    </source>
</evidence>
<dbReference type="Gene3D" id="3.60.10.10">
    <property type="entry name" value="Endonuclease/exonuclease/phosphatase"/>
    <property type="match status" value="1"/>
</dbReference>
<dbReference type="Gramene" id="QL05p070403:mrna">
    <property type="protein sequence ID" value="QL05p070403:mrna"/>
    <property type="gene ID" value="QL05p070403"/>
</dbReference>
<organism evidence="3 4">
    <name type="scientific">Quercus lobata</name>
    <name type="common">Valley oak</name>
    <dbReference type="NCBI Taxonomy" id="97700"/>
    <lineage>
        <taxon>Eukaryota</taxon>
        <taxon>Viridiplantae</taxon>
        <taxon>Streptophyta</taxon>
        <taxon>Embryophyta</taxon>
        <taxon>Tracheophyta</taxon>
        <taxon>Spermatophyta</taxon>
        <taxon>Magnoliopsida</taxon>
        <taxon>eudicotyledons</taxon>
        <taxon>Gunneridae</taxon>
        <taxon>Pentapetalae</taxon>
        <taxon>rosids</taxon>
        <taxon>fabids</taxon>
        <taxon>Fagales</taxon>
        <taxon>Fagaceae</taxon>
        <taxon>Quercus</taxon>
    </lineage>
</organism>
<feature type="compositionally biased region" description="Polar residues" evidence="1">
    <location>
        <begin position="1"/>
        <end position="13"/>
    </location>
</feature>
<feature type="domain" description="Zinc knuckle CX2CX4HX4C" evidence="2">
    <location>
        <begin position="143"/>
        <end position="187"/>
    </location>
</feature>
<dbReference type="InterPro" id="IPR025836">
    <property type="entry name" value="Zn_knuckle_CX2CX4HX4C"/>
</dbReference>
<dbReference type="Pfam" id="PF14392">
    <property type="entry name" value="zf-CCHC_4"/>
    <property type="match status" value="1"/>
</dbReference>
<dbReference type="Proteomes" id="UP000594261">
    <property type="component" value="Chromosome 5"/>
</dbReference>
<sequence length="476" mass="55309">MYSQSFWTPSIRPSSKHESTQKHSKNSLEDGSNVRIVVVGNNILQFKFSSMYQLNWMERNSPWNFDNNLLLLTRWRQGLSSTNTNFTHSPFWVQVWGLPFEYMNVEVGKELGRKLGNVIEVDKRSMQDDQVKFLRIKVDLPIDKPLRRGGYIFAYKGEQNWVSFRCERLPTFFFLCGKLGHNENHCESNQAEKAGDRQYGEWMRARGLAKTGGEKVDFSDNKKLKSKGNDCMNFNPQLAVENLEISRTSMSNPRHQSSLPGCDNTKGWRRGRKLESKSYNQREGTHSNLVREHSNLVEDVVASVDKGSRPSLEKQKATSPIKHKAEIKMRGARRHQKQMEDFCDAINKCGFKDLGYIGPDFTWCNMREGVERIYVRLDRALVTLELIDQYGNIRVHHLVDSIFDHCTLLVIDSVPQRPSERRRFHFEVMWTKREECKSIISEVWESGVDLNIRNGIVVGLKQCIDKLTRWNKMTFG</sequence>
<feature type="region of interest" description="Disordered" evidence="1">
    <location>
        <begin position="1"/>
        <end position="27"/>
    </location>
</feature>
<name>A0A7N2LU69_QUELO</name>
<dbReference type="OMA" id="KREECKS"/>
<dbReference type="AlphaFoldDB" id="A0A7N2LU69"/>
<dbReference type="EnsemblPlants" id="QL05p070403:mrna">
    <property type="protein sequence ID" value="QL05p070403:mrna"/>
    <property type="gene ID" value="QL05p070403"/>
</dbReference>
<accession>A0A7N2LU69</accession>
<dbReference type="PANTHER" id="PTHR31286:SF178">
    <property type="entry name" value="DUF4283 DOMAIN-CONTAINING PROTEIN"/>
    <property type="match status" value="1"/>
</dbReference>
<dbReference type="InterPro" id="IPR040256">
    <property type="entry name" value="At4g02000-like"/>
</dbReference>
<dbReference type="PANTHER" id="PTHR31286">
    <property type="entry name" value="GLYCINE-RICH CELL WALL STRUCTURAL PROTEIN 1.8-LIKE"/>
    <property type="match status" value="1"/>
</dbReference>
<protein>
    <recommendedName>
        <fullName evidence="2">Zinc knuckle CX2CX4HX4C domain-containing protein</fullName>
    </recommendedName>
</protein>
<reference evidence="3 4" key="1">
    <citation type="journal article" date="2016" name="G3 (Bethesda)">
        <title>First Draft Assembly and Annotation of the Genome of a California Endemic Oak Quercus lobata Nee (Fagaceae).</title>
        <authorList>
            <person name="Sork V.L."/>
            <person name="Fitz-Gibbon S.T."/>
            <person name="Puiu D."/>
            <person name="Crepeau M."/>
            <person name="Gugger P.F."/>
            <person name="Sherman R."/>
            <person name="Stevens K."/>
            <person name="Langley C.H."/>
            <person name="Pellegrini M."/>
            <person name="Salzberg S.L."/>
        </authorList>
    </citation>
    <scope>NUCLEOTIDE SEQUENCE [LARGE SCALE GENOMIC DNA]</scope>
    <source>
        <strain evidence="3 4">cv. SW786</strain>
    </source>
</reference>
<reference evidence="3" key="2">
    <citation type="submission" date="2021-01" db="UniProtKB">
        <authorList>
            <consortium name="EnsemblPlants"/>
        </authorList>
    </citation>
    <scope>IDENTIFICATION</scope>
</reference>
<dbReference type="EMBL" id="LRBV02000005">
    <property type="status" value="NOT_ANNOTATED_CDS"/>
    <property type="molecule type" value="Genomic_DNA"/>
</dbReference>
<dbReference type="InterPro" id="IPR036691">
    <property type="entry name" value="Endo/exonu/phosph_ase_sf"/>
</dbReference>
<proteinExistence type="predicted"/>
<evidence type="ECO:0000259" key="2">
    <source>
        <dbReference type="Pfam" id="PF14392"/>
    </source>
</evidence>
<dbReference type="InParanoid" id="A0A7N2LU69"/>
<evidence type="ECO:0000256" key="1">
    <source>
        <dbReference type="SAM" id="MobiDB-lite"/>
    </source>
</evidence>
<dbReference type="SUPFAM" id="SSF56219">
    <property type="entry name" value="DNase I-like"/>
    <property type="match status" value="1"/>
</dbReference>
<keyword evidence="4" id="KW-1185">Reference proteome</keyword>